<dbReference type="EMBL" id="CAJVPS010005154">
    <property type="protein sequence ID" value="CAG8611832.1"/>
    <property type="molecule type" value="Genomic_DNA"/>
</dbReference>
<dbReference type="Gene3D" id="3.40.50.300">
    <property type="entry name" value="P-loop containing nucleotide triphosphate hydrolases"/>
    <property type="match status" value="1"/>
</dbReference>
<dbReference type="AlphaFoldDB" id="A0A9N9GM61"/>
<evidence type="ECO:0000313" key="2">
    <source>
        <dbReference type="Proteomes" id="UP000789508"/>
    </source>
</evidence>
<name>A0A9N9GM61_9GLOM</name>
<feature type="non-terminal residue" evidence="1">
    <location>
        <position position="1"/>
    </location>
</feature>
<keyword evidence="2" id="KW-1185">Reference proteome</keyword>
<reference evidence="1" key="1">
    <citation type="submission" date="2021-06" db="EMBL/GenBank/DDBJ databases">
        <authorList>
            <person name="Kallberg Y."/>
            <person name="Tangrot J."/>
            <person name="Rosling A."/>
        </authorList>
    </citation>
    <scope>NUCLEOTIDE SEQUENCE</scope>
    <source>
        <strain evidence="1">FL130A</strain>
    </source>
</reference>
<dbReference type="SUPFAM" id="SSF52540">
    <property type="entry name" value="P-loop containing nucleoside triphosphate hydrolases"/>
    <property type="match status" value="1"/>
</dbReference>
<evidence type="ECO:0000313" key="1">
    <source>
        <dbReference type="EMBL" id="CAG8611832.1"/>
    </source>
</evidence>
<dbReference type="InterPro" id="IPR027417">
    <property type="entry name" value="P-loop_NTPase"/>
</dbReference>
<sequence>SLYDFITPCNNLMFFCALNYPEELPDFIRDRFTMIEIEPPSYQQRIEILREELLKKALTKTLSIRGAKDNIANLINRMRVDFLIPEKTLPSDVVNYN</sequence>
<dbReference type="Proteomes" id="UP000789508">
    <property type="component" value="Unassembled WGS sequence"/>
</dbReference>
<comment type="caution">
    <text evidence="1">The sequence shown here is derived from an EMBL/GenBank/DDBJ whole genome shotgun (WGS) entry which is preliminary data.</text>
</comment>
<gene>
    <name evidence="1" type="ORF">ALEPTO_LOCUS8594</name>
</gene>
<organism evidence="1 2">
    <name type="scientific">Ambispora leptoticha</name>
    <dbReference type="NCBI Taxonomy" id="144679"/>
    <lineage>
        <taxon>Eukaryota</taxon>
        <taxon>Fungi</taxon>
        <taxon>Fungi incertae sedis</taxon>
        <taxon>Mucoromycota</taxon>
        <taxon>Glomeromycotina</taxon>
        <taxon>Glomeromycetes</taxon>
        <taxon>Archaeosporales</taxon>
        <taxon>Ambisporaceae</taxon>
        <taxon>Ambispora</taxon>
    </lineage>
</organism>
<protein>
    <submittedName>
        <fullName evidence="1">7369_t:CDS:1</fullName>
    </submittedName>
</protein>
<accession>A0A9N9GM61</accession>
<proteinExistence type="predicted"/>